<dbReference type="PANTHER" id="PTHR11764">
    <property type="entry name" value="TERPENE CYCLASE/MUTASE FAMILY MEMBER"/>
    <property type="match status" value="1"/>
</dbReference>
<dbReference type="Pfam" id="PF13249">
    <property type="entry name" value="SQHop_cyclase_N"/>
    <property type="match status" value="1"/>
</dbReference>
<gene>
    <name evidence="3" type="ORF">ACH5RR_019648</name>
</gene>
<reference evidence="3 4" key="1">
    <citation type="submission" date="2024-11" db="EMBL/GenBank/DDBJ databases">
        <title>A near-complete genome assembly of Cinchona calisaya.</title>
        <authorList>
            <person name="Lian D.C."/>
            <person name="Zhao X.W."/>
            <person name="Wei L."/>
        </authorList>
    </citation>
    <scope>NUCLEOTIDE SEQUENCE [LARGE SCALE GENOMIC DNA]</scope>
    <source>
        <tissue evidence="3">Nenye</tissue>
    </source>
</reference>
<evidence type="ECO:0000259" key="2">
    <source>
        <dbReference type="Pfam" id="PF13249"/>
    </source>
</evidence>
<protein>
    <recommendedName>
        <fullName evidence="2">Squalene cyclase N-terminal domain-containing protein</fullName>
    </recommendedName>
</protein>
<feature type="domain" description="Squalene cyclase N-terminal" evidence="2">
    <location>
        <begin position="54"/>
        <end position="113"/>
    </location>
</feature>
<accession>A0ABD2ZQ40</accession>
<dbReference type="InterPro" id="IPR018333">
    <property type="entry name" value="Squalene_cyclase"/>
</dbReference>
<organism evidence="3 4">
    <name type="scientific">Cinchona calisaya</name>
    <dbReference type="NCBI Taxonomy" id="153742"/>
    <lineage>
        <taxon>Eukaryota</taxon>
        <taxon>Viridiplantae</taxon>
        <taxon>Streptophyta</taxon>
        <taxon>Embryophyta</taxon>
        <taxon>Tracheophyta</taxon>
        <taxon>Spermatophyta</taxon>
        <taxon>Magnoliopsida</taxon>
        <taxon>eudicotyledons</taxon>
        <taxon>Gunneridae</taxon>
        <taxon>Pentapetalae</taxon>
        <taxon>asterids</taxon>
        <taxon>lamiids</taxon>
        <taxon>Gentianales</taxon>
        <taxon>Rubiaceae</taxon>
        <taxon>Cinchonoideae</taxon>
        <taxon>Cinchoneae</taxon>
        <taxon>Cinchona</taxon>
    </lineage>
</organism>
<dbReference type="InterPro" id="IPR008930">
    <property type="entry name" value="Terpenoid_cyclase/PrenylTrfase"/>
</dbReference>
<dbReference type="GO" id="GO:0031559">
    <property type="term" value="F:oxidosqualene cyclase activity"/>
    <property type="evidence" value="ECO:0007669"/>
    <property type="project" value="UniProtKB-ARBA"/>
</dbReference>
<dbReference type="Gene3D" id="1.50.10.20">
    <property type="match status" value="2"/>
</dbReference>
<sequence length="244" mass="28084">MWRLKVAESEGNWFMKEDDYVGRRYWEFDPEAGTPEERAHVEKLRQHLWRNRFRVKHSANLLMRMQNEDGGWGIHIEGHSTMFSSVLNYLVLRLMGENLDQAALAGAKNRILDGNTCPGKVLARVYLPMSYLYGKSFVGKTTQVIYSPRDELYIQPHHKIDWNKARDMCAKGNTSQFWDVALSIHAIISSEFAEEYGATLAKAHDFLKKSQVTSPKCVDMQAKEHGHSRLQVMDGKFQIALHKG</sequence>
<proteinExistence type="inferred from homology"/>
<evidence type="ECO:0000313" key="3">
    <source>
        <dbReference type="EMBL" id="KAL3521499.1"/>
    </source>
</evidence>
<dbReference type="Proteomes" id="UP001630127">
    <property type="component" value="Unassembled WGS sequence"/>
</dbReference>
<keyword evidence="4" id="KW-1185">Reference proteome</keyword>
<evidence type="ECO:0000256" key="1">
    <source>
        <dbReference type="ARBA" id="ARBA00009755"/>
    </source>
</evidence>
<name>A0ABD2ZQ40_9GENT</name>
<comment type="caution">
    <text evidence="3">The sequence shown here is derived from an EMBL/GenBank/DDBJ whole genome shotgun (WGS) entry which is preliminary data.</text>
</comment>
<dbReference type="EMBL" id="JBJUIK010000008">
    <property type="protein sequence ID" value="KAL3521499.1"/>
    <property type="molecule type" value="Genomic_DNA"/>
</dbReference>
<evidence type="ECO:0000313" key="4">
    <source>
        <dbReference type="Proteomes" id="UP001630127"/>
    </source>
</evidence>
<dbReference type="PANTHER" id="PTHR11764:SF20">
    <property type="entry name" value="LANOSTEROL SYNTHASE"/>
    <property type="match status" value="1"/>
</dbReference>
<dbReference type="AlphaFoldDB" id="A0ABD2ZQ40"/>
<comment type="similarity">
    <text evidence="1">Belongs to the terpene cyclase/mutase family.</text>
</comment>
<dbReference type="InterPro" id="IPR032697">
    <property type="entry name" value="SQ_cyclase_N"/>
</dbReference>
<dbReference type="SUPFAM" id="SSF48239">
    <property type="entry name" value="Terpenoid cyclases/Protein prenyltransferases"/>
    <property type="match status" value="1"/>
</dbReference>